<keyword evidence="3" id="KW-1185">Reference proteome</keyword>
<dbReference type="SUPFAM" id="SSF117782">
    <property type="entry name" value="YbjQ-like"/>
    <property type="match status" value="2"/>
</dbReference>
<evidence type="ECO:0000313" key="3">
    <source>
        <dbReference type="Proteomes" id="UP001499854"/>
    </source>
</evidence>
<protein>
    <submittedName>
        <fullName evidence="2">Heavy metal-binding domain-containing protein</fullName>
    </submittedName>
</protein>
<dbReference type="PANTHER" id="PTHR34068">
    <property type="entry name" value="UPF0145 PROTEIN YBJQ"/>
    <property type="match status" value="1"/>
</dbReference>
<gene>
    <name evidence="2" type="ORF">GCM10009838_85110</name>
</gene>
<comment type="similarity">
    <text evidence="1">Belongs to the UPF0145 family.</text>
</comment>
<dbReference type="Proteomes" id="UP001499854">
    <property type="component" value="Unassembled WGS sequence"/>
</dbReference>
<dbReference type="PANTHER" id="PTHR34068:SF2">
    <property type="entry name" value="UPF0145 PROTEIN SCO3412"/>
    <property type="match status" value="1"/>
</dbReference>
<evidence type="ECO:0000313" key="2">
    <source>
        <dbReference type="EMBL" id="GAA2005827.1"/>
    </source>
</evidence>
<dbReference type="EMBL" id="BAAAQM010000088">
    <property type="protein sequence ID" value="GAA2005827.1"/>
    <property type="molecule type" value="Genomic_DNA"/>
</dbReference>
<comment type="caution">
    <text evidence="2">The sequence shown here is derived from an EMBL/GenBank/DDBJ whole genome shotgun (WGS) entry which is preliminary data.</text>
</comment>
<dbReference type="Pfam" id="PF01906">
    <property type="entry name" value="YbjQ_1"/>
    <property type="match status" value="2"/>
</dbReference>
<reference evidence="2 3" key="1">
    <citation type="journal article" date="2019" name="Int. J. Syst. Evol. Microbiol.">
        <title>The Global Catalogue of Microorganisms (GCM) 10K type strain sequencing project: providing services to taxonomists for standard genome sequencing and annotation.</title>
        <authorList>
            <consortium name="The Broad Institute Genomics Platform"/>
            <consortium name="The Broad Institute Genome Sequencing Center for Infectious Disease"/>
            <person name="Wu L."/>
            <person name="Ma J."/>
        </authorList>
    </citation>
    <scope>NUCLEOTIDE SEQUENCE [LARGE SCALE GENOMIC DNA]</scope>
    <source>
        <strain evidence="2 3">JCM 16013</strain>
    </source>
</reference>
<dbReference type="InterPro" id="IPR002765">
    <property type="entry name" value="UPF0145_YbjQ-like"/>
</dbReference>
<name>A0ABN2TDM7_9ACTN</name>
<organism evidence="2 3">
    <name type="scientific">Catenulispora subtropica</name>
    <dbReference type="NCBI Taxonomy" id="450798"/>
    <lineage>
        <taxon>Bacteria</taxon>
        <taxon>Bacillati</taxon>
        <taxon>Actinomycetota</taxon>
        <taxon>Actinomycetes</taxon>
        <taxon>Catenulisporales</taxon>
        <taxon>Catenulisporaceae</taxon>
        <taxon>Catenulispora</taxon>
    </lineage>
</organism>
<sequence>MADKIAHTAEGVPEDAMRRLAELKPGAPGSIFTSDLSVNEFLLVKEAGFRPLGLVLGSSIYHVGLQVARWGKSQELDVLSQAMYHARELAMTRMEAEADALGADGIVGVRLEVEFKEFGSDVAEFIAIGTAVKDDGTGQHGDVTWRNNKNQPFTSDLSGQDFWTLIRAGYAPLGMVMGSCVYHIAHQRFGAMMGNIGKNVELEQFTQALYDARELAMARMQAEAEALHAEGIVGVQLRNHSHTWGSHTTEFFALGTAVRPLRPDHRIERPTMVLSLD</sequence>
<dbReference type="Gene3D" id="3.30.110.70">
    <property type="entry name" value="Hypothetical protein apc22750. Chain B"/>
    <property type="match status" value="2"/>
</dbReference>
<dbReference type="RefSeq" id="WP_344662930.1">
    <property type="nucleotide sequence ID" value="NZ_BAAAQM010000088.1"/>
</dbReference>
<proteinExistence type="inferred from homology"/>
<evidence type="ECO:0000256" key="1">
    <source>
        <dbReference type="ARBA" id="ARBA00010751"/>
    </source>
</evidence>
<accession>A0ABN2TDM7</accession>
<dbReference type="InterPro" id="IPR035439">
    <property type="entry name" value="UPF0145_dom_sf"/>
</dbReference>